<dbReference type="Pfam" id="PF07687">
    <property type="entry name" value="M20_dimer"/>
    <property type="match status" value="1"/>
</dbReference>
<feature type="binding site" evidence="2">
    <location>
        <position position="169"/>
    </location>
    <ligand>
        <name>Mn(2+)</name>
        <dbReference type="ChEBI" id="CHEBI:29035"/>
        <label>2</label>
    </ligand>
</feature>
<dbReference type="EMBL" id="ABTR02000001">
    <property type="protein sequence ID" value="EFC91285.1"/>
    <property type="molecule type" value="Genomic_DNA"/>
</dbReference>
<organism evidence="4 5">
    <name type="scientific">Dethiosulfovibrio peptidovorans DSM 11002</name>
    <dbReference type="NCBI Taxonomy" id="469381"/>
    <lineage>
        <taxon>Bacteria</taxon>
        <taxon>Thermotogati</taxon>
        <taxon>Synergistota</taxon>
        <taxon>Synergistia</taxon>
        <taxon>Synergistales</taxon>
        <taxon>Dethiosulfovibrionaceae</taxon>
        <taxon>Dethiosulfovibrio</taxon>
    </lineage>
</organism>
<evidence type="ECO:0000313" key="4">
    <source>
        <dbReference type="EMBL" id="EFC91285.1"/>
    </source>
</evidence>
<dbReference type="SUPFAM" id="SSF53187">
    <property type="entry name" value="Zn-dependent exopeptidases"/>
    <property type="match status" value="1"/>
</dbReference>
<dbReference type="Pfam" id="PF01546">
    <property type="entry name" value="Peptidase_M20"/>
    <property type="match status" value="1"/>
</dbReference>
<dbReference type="STRING" id="469381.Dpep_1259"/>
<dbReference type="InterPro" id="IPR017439">
    <property type="entry name" value="Amidohydrolase"/>
</dbReference>
<evidence type="ECO:0000313" key="5">
    <source>
        <dbReference type="Proteomes" id="UP000006427"/>
    </source>
</evidence>
<feature type="binding site" evidence="2">
    <location>
        <position position="108"/>
    </location>
    <ligand>
        <name>Mn(2+)</name>
        <dbReference type="ChEBI" id="CHEBI:29035"/>
        <label>2</label>
    </ligand>
</feature>
<feature type="binding site" evidence="2">
    <location>
        <position position="367"/>
    </location>
    <ligand>
        <name>Mn(2+)</name>
        <dbReference type="ChEBI" id="CHEBI:29035"/>
        <label>2</label>
    </ligand>
</feature>
<dbReference type="NCBIfam" id="TIGR01891">
    <property type="entry name" value="amidohydrolases"/>
    <property type="match status" value="1"/>
</dbReference>
<keyword evidence="5" id="KW-1185">Reference proteome</keyword>
<dbReference type="Proteomes" id="UP000006427">
    <property type="component" value="Unassembled WGS sequence"/>
</dbReference>
<dbReference type="FunFam" id="3.30.70.360:FF:000001">
    <property type="entry name" value="N-acetyldiaminopimelate deacetylase"/>
    <property type="match status" value="1"/>
</dbReference>
<dbReference type="PIRSF" id="PIRSF005962">
    <property type="entry name" value="Pept_M20D_amidohydro"/>
    <property type="match status" value="1"/>
</dbReference>
<dbReference type="RefSeq" id="WP_005660591.1">
    <property type="nucleotide sequence ID" value="NZ_ABTR02000001.1"/>
</dbReference>
<keyword evidence="2" id="KW-0479">Metal-binding</keyword>
<keyword evidence="2" id="KW-0464">Manganese</keyword>
<dbReference type="PaxDb" id="469381-Dpep_1259"/>
<dbReference type="OrthoDB" id="5892at2"/>
<dbReference type="GO" id="GO:0050118">
    <property type="term" value="F:N-acetyldiaminopimelate deacetylase activity"/>
    <property type="evidence" value="ECO:0007669"/>
    <property type="project" value="UniProtKB-ARBA"/>
</dbReference>
<evidence type="ECO:0000256" key="1">
    <source>
        <dbReference type="ARBA" id="ARBA00022801"/>
    </source>
</evidence>
<dbReference type="GO" id="GO:0046872">
    <property type="term" value="F:metal ion binding"/>
    <property type="evidence" value="ECO:0007669"/>
    <property type="project" value="UniProtKB-KW"/>
</dbReference>
<dbReference type="PANTHER" id="PTHR11014">
    <property type="entry name" value="PEPTIDASE M20 FAMILY MEMBER"/>
    <property type="match status" value="1"/>
</dbReference>
<dbReference type="PANTHER" id="PTHR11014:SF63">
    <property type="entry name" value="METALLOPEPTIDASE, PUTATIVE (AFU_ORTHOLOGUE AFUA_6G09600)-RELATED"/>
    <property type="match status" value="1"/>
</dbReference>
<evidence type="ECO:0000256" key="2">
    <source>
        <dbReference type="PIRSR" id="PIRSR005962-1"/>
    </source>
</evidence>
<proteinExistence type="predicted"/>
<protein>
    <submittedName>
        <fullName evidence="4">Amidohydrolase</fullName>
    </submittedName>
</protein>
<comment type="caution">
    <text evidence="4">The sequence shown here is derived from an EMBL/GenBank/DDBJ whole genome shotgun (WGS) entry which is preliminary data.</text>
</comment>
<evidence type="ECO:0000259" key="3">
    <source>
        <dbReference type="Pfam" id="PF07687"/>
    </source>
</evidence>
<feature type="binding site" evidence="2">
    <location>
        <position position="106"/>
    </location>
    <ligand>
        <name>Mn(2+)</name>
        <dbReference type="ChEBI" id="CHEBI:29035"/>
        <label>2</label>
    </ligand>
</feature>
<comment type="cofactor">
    <cofactor evidence="2">
        <name>Mn(2+)</name>
        <dbReference type="ChEBI" id="CHEBI:29035"/>
    </cofactor>
    <text evidence="2">The Mn(2+) ion enhances activity.</text>
</comment>
<feature type="binding site" evidence="2">
    <location>
        <position position="142"/>
    </location>
    <ligand>
        <name>Mn(2+)</name>
        <dbReference type="ChEBI" id="CHEBI:29035"/>
        <label>2</label>
    </ligand>
</feature>
<dbReference type="Gene3D" id="3.30.70.360">
    <property type="match status" value="1"/>
</dbReference>
<dbReference type="SUPFAM" id="SSF55031">
    <property type="entry name" value="Bacterial exopeptidase dimerisation domain"/>
    <property type="match status" value="1"/>
</dbReference>
<dbReference type="AlphaFoldDB" id="D2Z738"/>
<dbReference type="InterPro" id="IPR036264">
    <property type="entry name" value="Bact_exopeptidase_dim_dom"/>
</dbReference>
<feature type="domain" description="Peptidase M20 dimerisation" evidence="3">
    <location>
        <begin position="193"/>
        <end position="286"/>
    </location>
</feature>
<reference evidence="4 5" key="1">
    <citation type="journal article" date="2010" name="Stand. Genomic Sci.">
        <title>Permanent draft genome sequence of Dethiosulfovibrio peptidovorans type strain (SEBR 4207).</title>
        <authorList>
            <person name="Labutti K."/>
            <person name="Mayilraj S."/>
            <person name="Clum A."/>
            <person name="Lucas S."/>
            <person name="Glavina Del Rio T."/>
            <person name="Nolan M."/>
            <person name="Tice H."/>
            <person name="Cheng J.F."/>
            <person name="Pitluck S."/>
            <person name="Liolios K."/>
            <person name="Ivanova N."/>
            <person name="Mavromatis K."/>
            <person name="Mikhailova N."/>
            <person name="Pati A."/>
            <person name="Goodwin L."/>
            <person name="Chen A."/>
            <person name="Palaniappan K."/>
            <person name="Land M."/>
            <person name="Hauser L."/>
            <person name="Chang Y.J."/>
            <person name="Jeffries C.D."/>
            <person name="Rohde M."/>
            <person name="Spring S."/>
            <person name="Goker M."/>
            <person name="Woyke T."/>
            <person name="Bristow J."/>
            <person name="Eisen J.A."/>
            <person name="Markowitz V."/>
            <person name="Hugenholtz P."/>
            <person name="Kyrpides N.C."/>
            <person name="Klenk H.P."/>
            <person name="Lapidus A."/>
        </authorList>
    </citation>
    <scope>NUCLEOTIDE SEQUENCE [LARGE SCALE GENOMIC DNA]</scope>
    <source>
        <strain evidence="4 5">DSM 11002</strain>
    </source>
</reference>
<dbReference type="GO" id="GO:0019877">
    <property type="term" value="P:diaminopimelate biosynthetic process"/>
    <property type="evidence" value="ECO:0007669"/>
    <property type="project" value="UniProtKB-ARBA"/>
</dbReference>
<name>D2Z738_9BACT</name>
<dbReference type="Gene3D" id="3.40.630.10">
    <property type="entry name" value="Zn peptidases"/>
    <property type="match status" value="1"/>
</dbReference>
<dbReference type="InterPro" id="IPR002933">
    <property type="entry name" value="Peptidase_M20"/>
</dbReference>
<dbReference type="eggNOG" id="COG1473">
    <property type="taxonomic scope" value="Bacteria"/>
</dbReference>
<dbReference type="InterPro" id="IPR011650">
    <property type="entry name" value="Peptidase_M20_dimer"/>
</dbReference>
<sequence>MSVSNSFKGHSRDIERKIIDWYRHLHRHPELSFREIETSRWIAERLEEMGIDDVRVGCGDFSSGVVAEIGKEGPTVALRADMDALPVVEDTGLSFESENVGVMHACGHDAHMAILLGAAEILSSRARELPGRVRLVFQPSEEASVPRSGADAMVDSGVLDGVDGIFGLHVWQPLDSGILGWSDGPLMGSSDFWKVSIEGKGGHGAMPHQTADPTVAAGAFLMALQTIASRQTDPLDSVVVSVGNLRAGEAFNVIPDMVTIEGTARTLSREIRDELPGRIETLVVNTARAFGCGARLEYLKNLPPVINDGKMARRISDVASGLFGEDRVRKIRPTMASEDFSFYLEKVPGAFVFLGMGGEGGADWPHHHPKFRVNESVLVDGASLLSSVAWDFLDNRD</sequence>
<accession>D2Z738</accession>
<gene>
    <name evidence="4" type="ORF">Dpep_1259</name>
</gene>
<keyword evidence="1" id="KW-0378">Hydrolase</keyword>